<sequence length="33" mass="3617">MKKNIPNGLDFLILYYSSKGVPPTNPVLKKALG</sequence>
<dbReference type="EMBL" id="UINC01111256">
    <property type="protein sequence ID" value="SVC79341.1"/>
    <property type="molecule type" value="Genomic_DNA"/>
</dbReference>
<reference evidence="1" key="1">
    <citation type="submission" date="2018-05" db="EMBL/GenBank/DDBJ databases">
        <authorList>
            <person name="Lanie J.A."/>
            <person name="Ng W.-L."/>
            <person name="Kazmierczak K.M."/>
            <person name="Andrzejewski T.M."/>
            <person name="Davidsen T.M."/>
            <person name="Wayne K.J."/>
            <person name="Tettelin H."/>
            <person name="Glass J.I."/>
            <person name="Rusch D."/>
            <person name="Podicherti R."/>
            <person name="Tsui H.-C.T."/>
            <person name="Winkler M.E."/>
        </authorList>
    </citation>
    <scope>NUCLEOTIDE SEQUENCE</scope>
</reference>
<name>A0A382Q548_9ZZZZ</name>
<proteinExistence type="predicted"/>
<evidence type="ECO:0000313" key="1">
    <source>
        <dbReference type="EMBL" id="SVC79341.1"/>
    </source>
</evidence>
<gene>
    <name evidence="1" type="ORF">METZ01_LOCUS332195</name>
</gene>
<dbReference type="AlphaFoldDB" id="A0A382Q548"/>
<organism evidence="1">
    <name type="scientific">marine metagenome</name>
    <dbReference type="NCBI Taxonomy" id="408172"/>
    <lineage>
        <taxon>unclassified sequences</taxon>
        <taxon>metagenomes</taxon>
        <taxon>ecological metagenomes</taxon>
    </lineage>
</organism>
<accession>A0A382Q548</accession>
<feature type="non-terminal residue" evidence="1">
    <location>
        <position position="33"/>
    </location>
</feature>
<protein>
    <submittedName>
        <fullName evidence="1">Uncharacterized protein</fullName>
    </submittedName>
</protein>